<protein>
    <submittedName>
        <fullName evidence="3">Universal stress protein</fullName>
    </submittedName>
</protein>
<organism evidence="3 4">
    <name type="scientific">Streptomyces marianii</name>
    <dbReference type="NCBI Taxonomy" id="1817406"/>
    <lineage>
        <taxon>Bacteria</taxon>
        <taxon>Bacillati</taxon>
        <taxon>Actinomycetota</taxon>
        <taxon>Actinomycetes</taxon>
        <taxon>Kitasatosporales</taxon>
        <taxon>Streptomycetaceae</taxon>
        <taxon>Streptomyces</taxon>
    </lineage>
</organism>
<evidence type="ECO:0000259" key="2">
    <source>
        <dbReference type="Pfam" id="PF00582"/>
    </source>
</evidence>
<dbReference type="SUPFAM" id="SSF52402">
    <property type="entry name" value="Adenine nucleotide alpha hydrolases-like"/>
    <property type="match status" value="2"/>
</dbReference>
<proteinExistence type="inferred from homology"/>
<accession>A0A5R9EII9</accession>
<dbReference type="Pfam" id="PF00582">
    <property type="entry name" value="Usp"/>
    <property type="match status" value="2"/>
</dbReference>
<feature type="domain" description="UspA" evidence="2">
    <location>
        <begin position="165"/>
        <end position="295"/>
    </location>
</feature>
<keyword evidence="4" id="KW-1185">Reference proteome</keyword>
<dbReference type="InterPro" id="IPR014729">
    <property type="entry name" value="Rossmann-like_a/b/a_fold"/>
</dbReference>
<dbReference type="PANTHER" id="PTHR46553">
    <property type="entry name" value="ADENINE NUCLEOTIDE ALPHA HYDROLASES-LIKE SUPERFAMILY PROTEIN"/>
    <property type="match status" value="1"/>
</dbReference>
<dbReference type="Proteomes" id="UP000305921">
    <property type="component" value="Unassembled WGS sequence"/>
</dbReference>
<sequence length="297" mass="30984">MARRITAGVDGSPESRAAVHWAAREAALRGLPLRMVHAWLWQPLDVPIVQDREAQARSVESLVREAESEITGRYPDVAVSAEVVADTAVAALLDESERASMLVLGSRGHGAIVGFIVGSYGQQVIASAACPVVAVRAPAGKEQDQAAVPAPREGAEVVVGQHGTPEDCGAVLGFAFETAAAHGVGVRAVRAWSLPALYTYSPGSMRLADEAGGLEPFEKKALADALKPWRERYPQVPVTEHVEMGSAGQVLLSATGCALLLVVGRHARRSPIGARVGSVAHAALHHAPCPVAVVPPG</sequence>
<feature type="domain" description="UspA" evidence="2">
    <location>
        <begin position="1"/>
        <end position="136"/>
    </location>
</feature>
<comment type="caution">
    <text evidence="3">The sequence shown here is derived from an EMBL/GenBank/DDBJ whole genome shotgun (WGS) entry which is preliminary data.</text>
</comment>
<evidence type="ECO:0000313" key="4">
    <source>
        <dbReference type="Proteomes" id="UP000305921"/>
    </source>
</evidence>
<dbReference type="Gene3D" id="3.40.50.620">
    <property type="entry name" value="HUPs"/>
    <property type="match status" value="2"/>
</dbReference>
<dbReference type="PRINTS" id="PR01438">
    <property type="entry name" value="UNVRSLSTRESS"/>
</dbReference>
<reference evidence="3 4" key="1">
    <citation type="submission" date="2019-05" db="EMBL/GenBank/DDBJ databases">
        <title>Streptomyces marianii sp. nov., a novel marine actinomycete from southern coast of India.</title>
        <authorList>
            <person name="Iniyan A.M."/>
            <person name="Wink J."/>
            <person name="Ramprasad E."/>
            <person name="Ramana C.V."/>
            <person name="Bunk B."/>
            <person name="Sproer C."/>
            <person name="Joseph F.-J.R.S."/>
            <person name="Vincent S.G.P."/>
        </authorList>
    </citation>
    <scope>NUCLEOTIDE SEQUENCE [LARGE SCALE GENOMIC DNA]</scope>
    <source>
        <strain evidence="3 4">ICN19</strain>
    </source>
</reference>
<dbReference type="InterPro" id="IPR006016">
    <property type="entry name" value="UspA"/>
</dbReference>
<dbReference type="AlphaFoldDB" id="A0A5R9EII9"/>
<evidence type="ECO:0000313" key="3">
    <source>
        <dbReference type="EMBL" id="TLQ47653.1"/>
    </source>
</evidence>
<dbReference type="PANTHER" id="PTHR46553:SF3">
    <property type="entry name" value="ADENINE NUCLEOTIDE ALPHA HYDROLASES-LIKE SUPERFAMILY PROTEIN"/>
    <property type="match status" value="1"/>
</dbReference>
<evidence type="ECO:0000256" key="1">
    <source>
        <dbReference type="ARBA" id="ARBA00008791"/>
    </source>
</evidence>
<dbReference type="InterPro" id="IPR006015">
    <property type="entry name" value="Universal_stress_UspA"/>
</dbReference>
<gene>
    <name evidence="3" type="ORF">FEF34_36165</name>
</gene>
<dbReference type="EMBL" id="VAWE01000001">
    <property type="protein sequence ID" value="TLQ47653.1"/>
    <property type="molecule type" value="Genomic_DNA"/>
</dbReference>
<comment type="similarity">
    <text evidence="1">Belongs to the universal stress protein A family.</text>
</comment>
<dbReference type="RefSeq" id="WP_138056928.1">
    <property type="nucleotide sequence ID" value="NZ_VAWE01000001.1"/>
</dbReference>
<name>A0A5R9EII9_9ACTN</name>
<dbReference type="OrthoDB" id="4867015at2"/>